<reference evidence="10" key="1">
    <citation type="submission" date="2024-06" db="EMBL/GenBank/DDBJ databases">
        <title>Draft genome sequence of Microbacterium sp. strain A8/3-1, isolated from Oxytropis tragacanthoides Fisch. ex DC. Root nodules in the Altai region of Russia.</title>
        <authorList>
            <person name="Sazanova A."/>
            <person name="Guro P."/>
            <person name="Kuznetsova I."/>
            <person name="Belimov A."/>
            <person name="Safronova V."/>
        </authorList>
    </citation>
    <scope>NUCLEOTIDE SEQUENCE</scope>
    <source>
        <strain evidence="10">A8/3-1</strain>
    </source>
</reference>
<evidence type="ECO:0000256" key="8">
    <source>
        <dbReference type="PIRSR" id="PIRSR005539-1"/>
    </source>
</evidence>
<dbReference type="RefSeq" id="WP_350350404.1">
    <property type="nucleotide sequence ID" value="NZ_CP158357.1"/>
</dbReference>
<dbReference type="GO" id="GO:0006508">
    <property type="term" value="P:proteolysis"/>
    <property type="evidence" value="ECO:0007669"/>
    <property type="project" value="InterPro"/>
</dbReference>
<evidence type="ECO:0000256" key="4">
    <source>
        <dbReference type="ARBA" id="ARBA00021843"/>
    </source>
</evidence>
<dbReference type="AlphaFoldDB" id="A0AAU7VSR1"/>
<keyword evidence="5 7" id="KW-0378">Hydrolase</keyword>
<evidence type="ECO:0000256" key="7">
    <source>
        <dbReference type="PIRNR" id="PIRNR005539"/>
    </source>
</evidence>
<accession>A0AAU7VSR1</accession>
<organism evidence="10">
    <name type="scientific">Microbacterium sp. A8/3-1</name>
    <dbReference type="NCBI Taxonomy" id="3160749"/>
    <lineage>
        <taxon>Bacteria</taxon>
        <taxon>Bacillati</taxon>
        <taxon>Actinomycetota</taxon>
        <taxon>Actinomycetes</taxon>
        <taxon>Micrococcales</taxon>
        <taxon>Microbacteriaceae</taxon>
        <taxon>Microbacterium</taxon>
    </lineage>
</organism>
<sequence length="305" mass="33921">MDDTMPLTRQRREGLLTRGDEHTWYRVTGEIGDQPTLVVLHGGPGATHDYLLPLEELAAPGRAVVLYDQVGSGRSSHLPDAPSSSWTVNRFLDELDQLLDELGIRENHVLLGQSWGGILAAEHAVRRPAGLKGLIIANSPASMPLWMRAAEELRSALPEDVQRTLVSHEAAGTTDSPEYVEAMHVYYRRHVCRTDPWPAELEATLAAIDADPTVYHTMNGPSEFHVTGSLRDWSVIDRLHSIAAPTLVITGRYDEATPETVRPFLERIPRVRGAVLPHSSHMPHLEEPERFRHLVQTYLASLTSP</sequence>
<comment type="similarity">
    <text evidence="2 7">Belongs to the peptidase S33 family.</text>
</comment>
<dbReference type="InterPro" id="IPR050228">
    <property type="entry name" value="Carboxylesterase_BioH"/>
</dbReference>
<dbReference type="InterPro" id="IPR029058">
    <property type="entry name" value="AB_hydrolase_fold"/>
</dbReference>
<dbReference type="PANTHER" id="PTHR43194">
    <property type="entry name" value="HYDROLASE ALPHA/BETA FOLD FAMILY"/>
    <property type="match status" value="1"/>
</dbReference>
<dbReference type="InterPro" id="IPR000073">
    <property type="entry name" value="AB_hydrolase_1"/>
</dbReference>
<feature type="active site" description="Proton donor" evidence="8">
    <location>
        <position position="281"/>
    </location>
</feature>
<feature type="active site" evidence="8">
    <location>
        <position position="254"/>
    </location>
</feature>
<proteinExistence type="inferred from homology"/>
<feature type="active site" description="Nucleophile" evidence="8">
    <location>
        <position position="114"/>
    </location>
</feature>
<gene>
    <name evidence="10" type="ORF">ABS642_12975</name>
</gene>
<dbReference type="EMBL" id="CP158357">
    <property type="protein sequence ID" value="XBX76824.1"/>
    <property type="molecule type" value="Genomic_DNA"/>
</dbReference>
<evidence type="ECO:0000313" key="10">
    <source>
        <dbReference type="EMBL" id="XBX76824.1"/>
    </source>
</evidence>
<dbReference type="SUPFAM" id="SSF53474">
    <property type="entry name" value="alpha/beta-Hydrolases"/>
    <property type="match status" value="1"/>
</dbReference>
<dbReference type="Gene3D" id="3.40.50.1820">
    <property type="entry name" value="alpha/beta hydrolase"/>
    <property type="match status" value="1"/>
</dbReference>
<dbReference type="NCBIfam" id="TIGR01250">
    <property type="entry name" value="pro_imino_pep_2"/>
    <property type="match status" value="1"/>
</dbReference>
<evidence type="ECO:0000256" key="1">
    <source>
        <dbReference type="ARBA" id="ARBA00001585"/>
    </source>
</evidence>
<comment type="catalytic activity">
    <reaction evidence="1">
        <text>Release of N-terminal proline from a peptide.</text>
        <dbReference type="EC" id="3.4.11.5"/>
    </reaction>
</comment>
<evidence type="ECO:0000256" key="2">
    <source>
        <dbReference type="ARBA" id="ARBA00010088"/>
    </source>
</evidence>
<evidence type="ECO:0000256" key="6">
    <source>
        <dbReference type="ARBA" id="ARBA00029605"/>
    </source>
</evidence>
<dbReference type="InterPro" id="IPR002410">
    <property type="entry name" value="Peptidase_S33"/>
</dbReference>
<dbReference type="Pfam" id="PF00561">
    <property type="entry name" value="Abhydrolase_1"/>
    <property type="match status" value="1"/>
</dbReference>
<feature type="domain" description="AB hydrolase-1" evidence="9">
    <location>
        <begin position="35"/>
        <end position="288"/>
    </location>
</feature>
<protein>
    <recommendedName>
        <fullName evidence="4">Proline iminopeptidase</fullName>
        <ecNumber evidence="3">3.4.11.5</ecNumber>
    </recommendedName>
    <alternativeName>
        <fullName evidence="6">Prolyl aminopeptidase</fullName>
    </alternativeName>
</protein>
<evidence type="ECO:0000256" key="3">
    <source>
        <dbReference type="ARBA" id="ARBA00012568"/>
    </source>
</evidence>
<dbReference type="PRINTS" id="PR00793">
    <property type="entry name" value="PROAMNOPTASE"/>
</dbReference>
<dbReference type="GO" id="GO:0004177">
    <property type="term" value="F:aminopeptidase activity"/>
    <property type="evidence" value="ECO:0007669"/>
    <property type="project" value="UniProtKB-EC"/>
</dbReference>
<dbReference type="InterPro" id="IPR005945">
    <property type="entry name" value="Pro_imino_pep"/>
</dbReference>
<dbReference type="PANTHER" id="PTHR43194:SF2">
    <property type="entry name" value="PEROXISOMAL MEMBRANE PROTEIN LPX1"/>
    <property type="match status" value="1"/>
</dbReference>
<dbReference type="PIRSF" id="PIRSF005539">
    <property type="entry name" value="Pept_S33_TRI_F1"/>
    <property type="match status" value="1"/>
</dbReference>
<evidence type="ECO:0000256" key="5">
    <source>
        <dbReference type="ARBA" id="ARBA00022801"/>
    </source>
</evidence>
<name>A0AAU7VSR1_9MICO</name>
<dbReference type="EC" id="3.4.11.5" evidence="3"/>
<evidence type="ECO:0000259" key="9">
    <source>
        <dbReference type="Pfam" id="PF00561"/>
    </source>
</evidence>